<evidence type="ECO:0000256" key="9">
    <source>
        <dbReference type="ARBA" id="ARBA00022833"/>
    </source>
</evidence>
<evidence type="ECO:0000256" key="1">
    <source>
        <dbReference type="ARBA" id="ARBA00001561"/>
    </source>
</evidence>
<dbReference type="CDD" id="cd06583">
    <property type="entry name" value="PGRP"/>
    <property type="match status" value="1"/>
</dbReference>
<keyword evidence="15" id="KW-1185">Reference proteome</keyword>
<dbReference type="Pfam" id="PF01510">
    <property type="entry name" value="Amidase_2"/>
    <property type="match status" value="1"/>
</dbReference>
<dbReference type="InterPro" id="IPR036505">
    <property type="entry name" value="Amidase/PGRP_sf"/>
</dbReference>
<dbReference type="RefSeq" id="WP_369455813.1">
    <property type="nucleotide sequence ID" value="NZ_JBGCUO010000001.1"/>
</dbReference>
<evidence type="ECO:0000256" key="12">
    <source>
        <dbReference type="ARBA" id="ARBA00042615"/>
    </source>
</evidence>
<gene>
    <name evidence="14" type="primary">ampD</name>
    <name evidence="14" type="ORF">AB5I84_10510</name>
</gene>
<name>A0ABV4AIC5_9GAMM</name>
<evidence type="ECO:0000256" key="8">
    <source>
        <dbReference type="ARBA" id="ARBA00022801"/>
    </source>
</evidence>
<evidence type="ECO:0000256" key="5">
    <source>
        <dbReference type="ARBA" id="ARBA00011901"/>
    </source>
</evidence>
<dbReference type="InterPro" id="IPR051206">
    <property type="entry name" value="NAMLAA_amidase_2"/>
</dbReference>
<comment type="similarity">
    <text evidence="4">Belongs to the N-acetylmuramoyl-L-alanine amidase 2 family.</text>
</comment>
<evidence type="ECO:0000313" key="15">
    <source>
        <dbReference type="Proteomes" id="UP001562065"/>
    </source>
</evidence>
<dbReference type="Proteomes" id="UP001562065">
    <property type="component" value="Unassembled WGS sequence"/>
</dbReference>
<dbReference type="EC" id="3.5.1.28" evidence="5"/>
<accession>A0ABV4AIC5</accession>
<dbReference type="NCBIfam" id="NF008758">
    <property type="entry name" value="PRK11789.1"/>
    <property type="match status" value="1"/>
</dbReference>
<feature type="domain" description="N-acetylmuramoyl-L-alanine amidase" evidence="13">
    <location>
        <begin position="18"/>
        <end position="169"/>
    </location>
</feature>
<sequence length="188" mass="21015">MTLTFTAHWLDQALQRRSPNANERPDPADLSLIVIHNISLPPGQFGGEDVERLFLNQLDHSADPYFAGLRGLEVSAHFYIRRHGDIRQYVACDRRAWHAGQSSWQGRSGCNDFSIGIELEGTDHTPYTNAQYRSVVALVRALLLQYPTLSEQAIVGHSDIAPGRKTDPGAAFDWPRFHGLLAAKEENP</sequence>
<dbReference type="SUPFAM" id="SSF55846">
    <property type="entry name" value="N-acetylmuramoyl-L-alanine amidase-like"/>
    <property type="match status" value="1"/>
</dbReference>
<comment type="caution">
    <text evidence="14">The sequence shown here is derived from an EMBL/GenBank/DDBJ whole genome shotgun (WGS) entry which is preliminary data.</text>
</comment>
<evidence type="ECO:0000256" key="3">
    <source>
        <dbReference type="ARBA" id="ARBA00004496"/>
    </source>
</evidence>
<dbReference type="SMART" id="SM00644">
    <property type="entry name" value="Ami_2"/>
    <property type="match status" value="1"/>
</dbReference>
<keyword evidence="7" id="KW-0479">Metal-binding</keyword>
<dbReference type="InterPro" id="IPR002502">
    <property type="entry name" value="Amidase_domain"/>
</dbReference>
<evidence type="ECO:0000256" key="2">
    <source>
        <dbReference type="ARBA" id="ARBA00001947"/>
    </source>
</evidence>
<evidence type="ECO:0000313" key="14">
    <source>
        <dbReference type="EMBL" id="MEY1662579.1"/>
    </source>
</evidence>
<dbReference type="EMBL" id="JBGCUO010000001">
    <property type="protein sequence ID" value="MEY1662579.1"/>
    <property type="molecule type" value="Genomic_DNA"/>
</dbReference>
<comment type="cofactor">
    <cofactor evidence="2">
        <name>Zn(2+)</name>
        <dbReference type="ChEBI" id="CHEBI:29105"/>
    </cofactor>
</comment>
<keyword evidence="6" id="KW-0963">Cytoplasm</keyword>
<evidence type="ECO:0000256" key="11">
    <source>
        <dbReference type="ARBA" id="ARBA00039257"/>
    </source>
</evidence>
<keyword evidence="8 14" id="KW-0378">Hydrolase</keyword>
<protein>
    <recommendedName>
        <fullName evidence="11">1,6-anhydro-N-acetylmuramyl-L-alanine amidase AmpD</fullName>
        <ecNumber evidence="5">3.5.1.28</ecNumber>
    </recommendedName>
    <alternativeName>
        <fullName evidence="12">N-acetylmuramoyl-L-alanine amidase</fullName>
    </alternativeName>
</protein>
<dbReference type="GO" id="GO:0008745">
    <property type="term" value="F:N-acetylmuramoyl-L-alanine amidase activity"/>
    <property type="evidence" value="ECO:0007669"/>
    <property type="project" value="UniProtKB-EC"/>
</dbReference>
<evidence type="ECO:0000256" key="10">
    <source>
        <dbReference type="ARBA" id="ARBA00023316"/>
    </source>
</evidence>
<dbReference type="PANTHER" id="PTHR30417">
    <property type="entry name" value="N-ACETYLMURAMOYL-L-ALANINE AMIDASE AMID"/>
    <property type="match status" value="1"/>
</dbReference>
<evidence type="ECO:0000256" key="6">
    <source>
        <dbReference type="ARBA" id="ARBA00022490"/>
    </source>
</evidence>
<keyword evidence="10" id="KW-0961">Cell wall biogenesis/degradation</keyword>
<reference evidence="14 15" key="1">
    <citation type="submission" date="2024-07" db="EMBL/GenBank/DDBJ databases">
        <authorList>
            <person name="Ren Q."/>
        </authorList>
    </citation>
    <scope>NUCLEOTIDE SEQUENCE [LARGE SCALE GENOMIC DNA]</scope>
    <source>
        <strain evidence="14 15">REN37</strain>
    </source>
</reference>
<comment type="catalytic activity">
    <reaction evidence="1">
        <text>Hydrolyzes the link between N-acetylmuramoyl residues and L-amino acid residues in certain cell-wall glycopeptides.</text>
        <dbReference type="EC" id="3.5.1.28"/>
    </reaction>
</comment>
<dbReference type="PANTHER" id="PTHR30417:SF4">
    <property type="entry name" value="1,6-ANHYDRO-N-ACETYLMURAMYL-L-ALANINE AMIDASE AMPD"/>
    <property type="match status" value="1"/>
</dbReference>
<evidence type="ECO:0000259" key="13">
    <source>
        <dbReference type="SMART" id="SM00644"/>
    </source>
</evidence>
<evidence type="ECO:0000256" key="4">
    <source>
        <dbReference type="ARBA" id="ARBA00007553"/>
    </source>
</evidence>
<evidence type="ECO:0000256" key="7">
    <source>
        <dbReference type="ARBA" id="ARBA00022723"/>
    </source>
</evidence>
<organism evidence="14 15">
    <name type="scientific">Isoalcanivorax beigongshangi</name>
    <dbReference type="NCBI Taxonomy" id="3238810"/>
    <lineage>
        <taxon>Bacteria</taxon>
        <taxon>Pseudomonadati</taxon>
        <taxon>Pseudomonadota</taxon>
        <taxon>Gammaproteobacteria</taxon>
        <taxon>Oceanospirillales</taxon>
        <taxon>Alcanivoracaceae</taxon>
        <taxon>Isoalcanivorax</taxon>
    </lineage>
</organism>
<comment type="subcellular location">
    <subcellularLocation>
        <location evidence="3">Cytoplasm</location>
    </subcellularLocation>
</comment>
<keyword evidence="9" id="KW-0862">Zinc</keyword>
<proteinExistence type="inferred from homology"/>
<dbReference type="Gene3D" id="3.40.80.10">
    <property type="entry name" value="Peptidoglycan recognition protein-like"/>
    <property type="match status" value="1"/>
</dbReference>